<proteinExistence type="predicted"/>
<evidence type="ECO:0000313" key="1">
    <source>
        <dbReference type="EMBL" id="SVE30861.1"/>
    </source>
</evidence>
<sequence>MQFSMAMNGSVEMLKWLGIQYCKQSNHPSTPNEELPNGFS</sequence>
<accession>A0A383CFC2</accession>
<dbReference type="EMBL" id="UINC01208360">
    <property type="protein sequence ID" value="SVE30861.1"/>
    <property type="molecule type" value="Genomic_DNA"/>
</dbReference>
<dbReference type="AlphaFoldDB" id="A0A383CFC2"/>
<feature type="non-terminal residue" evidence="1">
    <location>
        <position position="40"/>
    </location>
</feature>
<name>A0A383CFC2_9ZZZZ</name>
<protein>
    <submittedName>
        <fullName evidence="1">Uncharacterized protein</fullName>
    </submittedName>
</protein>
<gene>
    <name evidence="1" type="ORF">METZ01_LOCUS483715</name>
</gene>
<organism evidence="1">
    <name type="scientific">marine metagenome</name>
    <dbReference type="NCBI Taxonomy" id="408172"/>
    <lineage>
        <taxon>unclassified sequences</taxon>
        <taxon>metagenomes</taxon>
        <taxon>ecological metagenomes</taxon>
    </lineage>
</organism>
<reference evidence="1" key="1">
    <citation type="submission" date="2018-05" db="EMBL/GenBank/DDBJ databases">
        <authorList>
            <person name="Lanie J.A."/>
            <person name="Ng W.-L."/>
            <person name="Kazmierczak K.M."/>
            <person name="Andrzejewski T.M."/>
            <person name="Davidsen T.M."/>
            <person name="Wayne K.J."/>
            <person name="Tettelin H."/>
            <person name="Glass J.I."/>
            <person name="Rusch D."/>
            <person name="Podicherti R."/>
            <person name="Tsui H.-C.T."/>
            <person name="Winkler M.E."/>
        </authorList>
    </citation>
    <scope>NUCLEOTIDE SEQUENCE</scope>
</reference>